<dbReference type="PANTHER" id="PTHR42771">
    <property type="entry name" value="IRON(3+)-HYDROXAMATE IMPORT ATP-BINDING PROTEIN FHUC"/>
    <property type="match status" value="1"/>
</dbReference>
<dbReference type="SMART" id="SM00382">
    <property type="entry name" value="AAA"/>
    <property type="match status" value="1"/>
</dbReference>
<dbReference type="SUPFAM" id="SSF52540">
    <property type="entry name" value="P-loop containing nucleoside triphosphate hydrolases"/>
    <property type="match status" value="1"/>
</dbReference>
<evidence type="ECO:0000256" key="2">
    <source>
        <dbReference type="ARBA" id="ARBA00022448"/>
    </source>
</evidence>
<dbReference type="InterPro" id="IPR003593">
    <property type="entry name" value="AAA+_ATPase"/>
</dbReference>
<evidence type="ECO:0000256" key="7">
    <source>
        <dbReference type="ARBA" id="ARBA00023004"/>
    </source>
</evidence>
<comment type="subcellular location">
    <subcellularLocation>
        <location evidence="1">Cell membrane</location>
        <topology evidence="1">Peripheral membrane protein</topology>
    </subcellularLocation>
</comment>
<dbReference type="KEGG" id="cted:CTEST_02170"/>
<keyword evidence="3" id="KW-1003">Cell membrane</keyword>
<evidence type="ECO:0000313" key="12">
    <source>
        <dbReference type="Proteomes" id="UP000035540"/>
    </source>
</evidence>
<protein>
    <submittedName>
        <fullName evidence="11">ABC-type cobalamin/Fe3+-siderophore transport system, ATPase component</fullName>
        <ecNumber evidence="11">3.6.3.34</ecNumber>
    </submittedName>
</protein>
<dbReference type="GO" id="GO:0005886">
    <property type="term" value="C:plasma membrane"/>
    <property type="evidence" value="ECO:0007669"/>
    <property type="project" value="UniProtKB-SubCell"/>
</dbReference>
<evidence type="ECO:0000259" key="10">
    <source>
        <dbReference type="PROSITE" id="PS50893"/>
    </source>
</evidence>
<evidence type="ECO:0000256" key="6">
    <source>
        <dbReference type="ARBA" id="ARBA00022840"/>
    </source>
</evidence>
<evidence type="ECO:0000313" key="11">
    <source>
        <dbReference type="EMBL" id="AKK07889.1"/>
    </source>
</evidence>
<dbReference type="InterPro" id="IPR027417">
    <property type="entry name" value="P-loop_NTPase"/>
</dbReference>
<keyword evidence="6" id="KW-0067">ATP-binding</keyword>
<sequence>MSRFSLHNVTVGYGDQPVVRNATVELPDNRVSTFIGPNGCGKSTLLKTMCSLLDYSGSVMLGGREIKSIPRRERARSLTLLPQSPTAPDGLSVYQLISRGRHPYQGLLGRWSTSDEEAVQHAIATTQLEELQDRPVGDLSGGQRQRVWIAMTLAQDASTMLLDEPTTYLDLAHSLEVLRLVRAMQVEENRTVIMVLHDLNLAARFSDHIVAIGRDGQIAATGTPAEVLTEETLAATFGLSALVTTDPVSGGPLIVPR</sequence>
<keyword evidence="9" id="KW-0472">Membrane</keyword>
<dbReference type="InterPro" id="IPR051535">
    <property type="entry name" value="Siderophore_ABC-ATPase"/>
</dbReference>
<evidence type="ECO:0000256" key="8">
    <source>
        <dbReference type="ARBA" id="ARBA00023065"/>
    </source>
</evidence>
<organism evidence="11 12">
    <name type="scientific">Corynebacterium testudinoris</name>
    <dbReference type="NCBI Taxonomy" id="136857"/>
    <lineage>
        <taxon>Bacteria</taxon>
        <taxon>Bacillati</taxon>
        <taxon>Actinomycetota</taxon>
        <taxon>Actinomycetes</taxon>
        <taxon>Mycobacteriales</taxon>
        <taxon>Corynebacteriaceae</taxon>
        <taxon>Corynebacterium</taxon>
    </lineage>
</organism>
<dbReference type="PROSITE" id="PS00211">
    <property type="entry name" value="ABC_TRANSPORTER_1"/>
    <property type="match status" value="1"/>
</dbReference>
<name>A0A0G3H3B3_9CORY</name>
<evidence type="ECO:0000256" key="3">
    <source>
        <dbReference type="ARBA" id="ARBA00022475"/>
    </source>
</evidence>
<accession>A0A0G3H3B3</accession>
<dbReference type="EMBL" id="CP011545">
    <property type="protein sequence ID" value="AKK07889.1"/>
    <property type="molecule type" value="Genomic_DNA"/>
</dbReference>
<dbReference type="OrthoDB" id="3579586at2"/>
<dbReference type="PROSITE" id="PS50893">
    <property type="entry name" value="ABC_TRANSPORTER_2"/>
    <property type="match status" value="1"/>
</dbReference>
<dbReference type="STRING" id="136857.CTEST_02170"/>
<keyword evidence="12" id="KW-1185">Reference proteome</keyword>
<dbReference type="GO" id="GO:0016887">
    <property type="term" value="F:ATP hydrolysis activity"/>
    <property type="evidence" value="ECO:0007669"/>
    <property type="project" value="InterPro"/>
</dbReference>
<dbReference type="RefSeq" id="WP_047252334.1">
    <property type="nucleotide sequence ID" value="NZ_CP011545.1"/>
</dbReference>
<feature type="domain" description="ABC transporter" evidence="10">
    <location>
        <begin position="4"/>
        <end position="240"/>
    </location>
</feature>
<evidence type="ECO:0000256" key="5">
    <source>
        <dbReference type="ARBA" id="ARBA00022741"/>
    </source>
</evidence>
<evidence type="ECO:0000256" key="4">
    <source>
        <dbReference type="ARBA" id="ARBA00022496"/>
    </source>
</evidence>
<proteinExistence type="predicted"/>
<dbReference type="GO" id="GO:0005524">
    <property type="term" value="F:ATP binding"/>
    <property type="evidence" value="ECO:0007669"/>
    <property type="project" value="UniProtKB-KW"/>
</dbReference>
<dbReference type="Pfam" id="PF00005">
    <property type="entry name" value="ABC_tran"/>
    <property type="match status" value="1"/>
</dbReference>
<evidence type="ECO:0000256" key="1">
    <source>
        <dbReference type="ARBA" id="ARBA00004202"/>
    </source>
</evidence>
<dbReference type="EC" id="3.6.3.34" evidence="11"/>
<dbReference type="CDD" id="cd03214">
    <property type="entry name" value="ABC_Iron-Siderophores_B12_Hemin"/>
    <property type="match status" value="1"/>
</dbReference>
<dbReference type="AlphaFoldDB" id="A0A0G3H3B3"/>
<dbReference type="InterPro" id="IPR017871">
    <property type="entry name" value="ABC_transporter-like_CS"/>
</dbReference>
<keyword evidence="7" id="KW-0408">Iron</keyword>
<dbReference type="Gene3D" id="3.40.50.300">
    <property type="entry name" value="P-loop containing nucleotide triphosphate hydrolases"/>
    <property type="match status" value="1"/>
</dbReference>
<reference evidence="12" key="2">
    <citation type="submission" date="2015-05" db="EMBL/GenBank/DDBJ databases">
        <title>Complete genome sequence of Corynebacterium testudinoris DSM 44614, recovered from necrotic lesions in the mouth of a tortoise.</title>
        <authorList>
            <person name="Ruckert C."/>
            <person name="Albersmeier A."/>
            <person name="Winkler A."/>
            <person name="Tauch A."/>
        </authorList>
    </citation>
    <scope>NUCLEOTIDE SEQUENCE [LARGE SCALE GENOMIC DNA]</scope>
    <source>
        <strain evidence="12">DSM 44614</strain>
    </source>
</reference>
<dbReference type="Proteomes" id="UP000035540">
    <property type="component" value="Chromosome"/>
</dbReference>
<keyword evidence="5" id="KW-0547">Nucleotide-binding</keyword>
<dbReference type="GO" id="GO:0006826">
    <property type="term" value="P:iron ion transport"/>
    <property type="evidence" value="ECO:0007669"/>
    <property type="project" value="UniProtKB-KW"/>
</dbReference>
<keyword evidence="11" id="KW-0378">Hydrolase</keyword>
<dbReference type="InterPro" id="IPR003439">
    <property type="entry name" value="ABC_transporter-like_ATP-bd"/>
</dbReference>
<gene>
    <name evidence="11" type="ORF">CTEST_02170</name>
</gene>
<dbReference type="PATRIC" id="fig|136857.5.peg.424"/>
<dbReference type="FunFam" id="3.40.50.300:FF:000134">
    <property type="entry name" value="Iron-enterobactin ABC transporter ATP-binding protein"/>
    <property type="match status" value="1"/>
</dbReference>
<keyword evidence="4" id="KW-0410">Iron transport</keyword>
<evidence type="ECO:0000256" key="9">
    <source>
        <dbReference type="ARBA" id="ARBA00023136"/>
    </source>
</evidence>
<dbReference type="PANTHER" id="PTHR42771:SF2">
    <property type="entry name" value="IRON(3+)-HYDROXAMATE IMPORT ATP-BINDING PROTEIN FHUC"/>
    <property type="match status" value="1"/>
</dbReference>
<keyword evidence="8" id="KW-0406">Ion transport</keyword>
<keyword evidence="2" id="KW-0813">Transport</keyword>
<reference evidence="11 12" key="1">
    <citation type="journal article" date="2015" name="Genome Announc.">
        <title>Complete Genome Sequence of the Type Strain Corynebacterium testudinoris DSM 44614, Recovered from Necrotic Lesions in the Mouth of a Tortoise.</title>
        <authorList>
            <person name="Ruckert C."/>
            <person name="Kriete M."/>
            <person name="Jaenicke S."/>
            <person name="Winkler A."/>
            <person name="Tauch A."/>
        </authorList>
    </citation>
    <scope>NUCLEOTIDE SEQUENCE [LARGE SCALE GENOMIC DNA]</scope>
    <source>
        <strain evidence="11 12">DSM 44614</strain>
    </source>
</reference>